<organism evidence="6">
    <name type="scientific">Sulfurovum sp. enrichment culture clone C5</name>
    <dbReference type="NCBI Taxonomy" id="497650"/>
    <lineage>
        <taxon>Bacteria</taxon>
        <taxon>Pseudomonadati</taxon>
        <taxon>Campylobacterota</taxon>
        <taxon>Epsilonproteobacteria</taxon>
        <taxon>Campylobacterales</taxon>
        <taxon>Sulfurovaceae</taxon>
        <taxon>Sulfurovum</taxon>
        <taxon>environmental samples</taxon>
    </lineage>
</organism>
<dbReference type="GO" id="GO:0008800">
    <property type="term" value="F:beta-lactamase activity"/>
    <property type="evidence" value="ECO:0007669"/>
    <property type="project" value="UniProtKB-EC"/>
</dbReference>
<dbReference type="InterPro" id="IPR034904">
    <property type="entry name" value="FSCA_dom_sf"/>
</dbReference>
<dbReference type="SMART" id="SM00671">
    <property type="entry name" value="SEL1"/>
    <property type="match status" value="3"/>
</dbReference>
<dbReference type="GO" id="GO:0005506">
    <property type="term" value="F:iron ion binding"/>
    <property type="evidence" value="ECO:0007669"/>
    <property type="project" value="InterPro"/>
</dbReference>
<dbReference type="GO" id="GO:0046677">
    <property type="term" value="P:response to antibiotic"/>
    <property type="evidence" value="ECO:0007669"/>
    <property type="project" value="UniProtKB-KW"/>
</dbReference>
<evidence type="ECO:0000259" key="5">
    <source>
        <dbReference type="Pfam" id="PF01106"/>
    </source>
</evidence>
<proteinExistence type="predicted"/>
<dbReference type="Gene3D" id="3.30.300.130">
    <property type="entry name" value="Fe-S cluster assembly (FSCA)"/>
    <property type="match status" value="1"/>
</dbReference>
<dbReference type="SUPFAM" id="SSF81901">
    <property type="entry name" value="HCP-like"/>
    <property type="match status" value="1"/>
</dbReference>
<accession>A0A0S4XRP1</accession>
<dbReference type="EMBL" id="FAXN01000096">
    <property type="protein sequence ID" value="CUV66566.1"/>
    <property type="molecule type" value="Genomic_DNA"/>
</dbReference>
<dbReference type="EC" id="3.5.2.6" evidence="2"/>
<evidence type="ECO:0000256" key="4">
    <source>
        <dbReference type="ARBA" id="ARBA00023251"/>
    </source>
</evidence>
<evidence type="ECO:0000313" key="6">
    <source>
        <dbReference type="EMBL" id="CUV66566.1"/>
    </source>
</evidence>
<dbReference type="PANTHER" id="PTHR11102:SF160">
    <property type="entry name" value="ERAD-ASSOCIATED E3 UBIQUITIN-PROTEIN LIGASE COMPONENT HRD3"/>
    <property type="match status" value="1"/>
</dbReference>
<name>A0A0S4XRP1_9BACT</name>
<gene>
    <name evidence="6" type="ORF">BN3087_900004</name>
</gene>
<dbReference type="InterPro" id="IPR006597">
    <property type="entry name" value="Sel1-like"/>
</dbReference>
<dbReference type="InterPro" id="IPR001075">
    <property type="entry name" value="NIF_FeS_clus_asmbl_NifU_C"/>
</dbReference>
<sequence length="245" mass="27987">MSHIEALKAYRNEDYSLAKKLWINESDNDNDQAMVNLGLLYLKGEGVQKDFALAKDWFEKALKYENASAYYNLALMYQSHIGVEEDLDKALFYFQKAHKLGHANASFRLGVWLLKDRIDEQKTKDGFEAMLSAAKNGHAMALMQMGGIDRKLDKNKTLNISFRKKTYSEKIEIIEDTLNRYIRPILIKDGGNIMLVDFIDTIDTELRLAYQGNCAGCSMATTGTYSIIYDTFSKVIDENILVYVI</sequence>
<keyword evidence="3" id="KW-1015">Disulfide bond</keyword>
<dbReference type="Pfam" id="PF08238">
    <property type="entry name" value="Sel1"/>
    <property type="match status" value="2"/>
</dbReference>
<keyword evidence="4" id="KW-0046">Antibiotic resistance</keyword>
<dbReference type="Gene3D" id="1.25.40.10">
    <property type="entry name" value="Tetratricopeptide repeat domain"/>
    <property type="match status" value="1"/>
</dbReference>
<dbReference type="GO" id="GO:0016226">
    <property type="term" value="P:iron-sulfur cluster assembly"/>
    <property type="evidence" value="ECO:0007669"/>
    <property type="project" value="InterPro"/>
</dbReference>
<dbReference type="AlphaFoldDB" id="A0A0S4XRP1"/>
<dbReference type="Pfam" id="PF01106">
    <property type="entry name" value="NifU"/>
    <property type="match status" value="1"/>
</dbReference>
<evidence type="ECO:0000256" key="1">
    <source>
        <dbReference type="ARBA" id="ARBA00001526"/>
    </source>
</evidence>
<reference evidence="6" key="1">
    <citation type="submission" date="2015-11" db="EMBL/GenBank/DDBJ databases">
        <authorList>
            <person name="Zhang Y."/>
            <person name="Guo Z."/>
        </authorList>
    </citation>
    <scope>NUCLEOTIDE SEQUENCE</scope>
    <source>
        <strain evidence="6">BN30871</strain>
    </source>
</reference>
<dbReference type="InterPro" id="IPR050767">
    <property type="entry name" value="Sel1_AlgK"/>
</dbReference>
<feature type="domain" description="NIF system FeS cluster assembly NifU C-terminal" evidence="5">
    <location>
        <begin position="174"/>
        <end position="240"/>
    </location>
</feature>
<evidence type="ECO:0000256" key="2">
    <source>
        <dbReference type="ARBA" id="ARBA00012865"/>
    </source>
</evidence>
<protein>
    <recommendedName>
        <fullName evidence="2">beta-lactamase</fullName>
        <ecNumber evidence="2">3.5.2.6</ecNumber>
    </recommendedName>
</protein>
<dbReference type="SUPFAM" id="SSF117916">
    <property type="entry name" value="Fe-S cluster assembly (FSCA) domain-like"/>
    <property type="match status" value="1"/>
</dbReference>
<dbReference type="GO" id="GO:0051536">
    <property type="term" value="F:iron-sulfur cluster binding"/>
    <property type="evidence" value="ECO:0007669"/>
    <property type="project" value="InterPro"/>
</dbReference>
<dbReference type="PANTHER" id="PTHR11102">
    <property type="entry name" value="SEL-1-LIKE PROTEIN"/>
    <property type="match status" value="1"/>
</dbReference>
<comment type="catalytic activity">
    <reaction evidence="1">
        <text>a beta-lactam + H2O = a substituted beta-amino acid</text>
        <dbReference type="Rhea" id="RHEA:20401"/>
        <dbReference type="ChEBI" id="CHEBI:15377"/>
        <dbReference type="ChEBI" id="CHEBI:35627"/>
        <dbReference type="ChEBI" id="CHEBI:140347"/>
        <dbReference type="EC" id="3.5.2.6"/>
    </reaction>
</comment>
<evidence type="ECO:0000256" key="3">
    <source>
        <dbReference type="ARBA" id="ARBA00023157"/>
    </source>
</evidence>
<dbReference type="InterPro" id="IPR011990">
    <property type="entry name" value="TPR-like_helical_dom_sf"/>
</dbReference>